<dbReference type="Proteomes" id="UP001275867">
    <property type="component" value="Unassembled WGS sequence"/>
</dbReference>
<evidence type="ECO:0000313" key="2">
    <source>
        <dbReference type="EMBL" id="OAD63784.1"/>
    </source>
</evidence>
<comment type="caution">
    <text evidence="1">The sequence shown here is derived from an EMBL/GenBank/DDBJ whole genome shotgun (WGS) entry which is preliminary data.</text>
</comment>
<dbReference type="EMBL" id="LXND01000058">
    <property type="protein sequence ID" value="OAD63784.1"/>
    <property type="molecule type" value="Genomic_DNA"/>
</dbReference>
<gene>
    <name evidence="2" type="ORF">A7K95_08275</name>
    <name evidence="1" type="ORF">GA842_04840</name>
</gene>
<dbReference type="RefSeq" id="WP_068807085.1">
    <property type="nucleotide sequence ID" value="NZ_CP158977.1"/>
</dbReference>
<dbReference type="Proteomes" id="UP000077280">
    <property type="component" value="Unassembled WGS sequence"/>
</dbReference>
<proteinExistence type="predicted"/>
<evidence type="ECO:0000313" key="1">
    <source>
        <dbReference type="EMBL" id="MDV7694224.1"/>
    </source>
</evidence>
<reference evidence="1" key="2">
    <citation type="submission" date="2019-10" db="EMBL/GenBank/DDBJ databases">
        <title>Malate fermentation in French cider.</title>
        <authorList>
            <person name="Cousin F.J."/>
            <person name="Medina Fernandez S."/>
            <person name="Misery B."/>
            <person name="Laplace J.-M."/>
            <person name="Cretenet M."/>
        </authorList>
    </citation>
    <scope>NUCLEOTIDE SEQUENCE</scope>
    <source>
        <strain evidence="1">UCMA15901</strain>
    </source>
</reference>
<dbReference type="AlphaFoldDB" id="A0AAP5TDS8"/>
<accession>A0AAP5TDS8</accession>
<reference evidence="2 3" key="1">
    <citation type="submission" date="2016-05" db="EMBL/GenBank/DDBJ databases">
        <title>Draft genome sequence of Pediococcus parvulus 2.6, a probiotic beta-glucan producer strain.</title>
        <authorList>
            <person name="Mohedano M.L."/>
            <person name="Perez-Ramos A."/>
            <person name="Duenas M.T."/>
            <person name="Lamontanara A."/>
            <person name="Orru L."/>
            <person name="Spano G."/>
            <person name="Capozzi V."/>
            <person name="Lopez P."/>
        </authorList>
    </citation>
    <scope>NUCLEOTIDE SEQUENCE [LARGE SCALE GENOMIC DNA]</scope>
    <source>
        <strain evidence="2 3">2.6</strain>
    </source>
</reference>
<evidence type="ECO:0000313" key="3">
    <source>
        <dbReference type="Proteomes" id="UP000077280"/>
    </source>
</evidence>
<dbReference type="EMBL" id="WERX01000012">
    <property type="protein sequence ID" value="MDV7694224.1"/>
    <property type="molecule type" value="Genomic_DNA"/>
</dbReference>
<organism evidence="1 4">
    <name type="scientific">Pediococcus parvulus</name>
    <dbReference type="NCBI Taxonomy" id="54062"/>
    <lineage>
        <taxon>Bacteria</taxon>
        <taxon>Bacillati</taxon>
        <taxon>Bacillota</taxon>
        <taxon>Bacilli</taxon>
        <taxon>Lactobacillales</taxon>
        <taxon>Lactobacillaceae</taxon>
        <taxon>Pediococcus</taxon>
    </lineage>
</organism>
<protein>
    <submittedName>
        <fullName evidence="1">Uncharacterized protein</fullName>
    </submittedName>
</protein>
<name>A0AAP5TDS8_9LACO</name>
<keyword evidence="3" id="KW-1185">Reference proteome</keyword>
<sequence length="129" mass="14901">MNNPALIEFTDDEIKIHDEQGKVIRTEKIGTFDFVQFGALRTFMVFPAYTFAMTMVVGAHGQHYYVVNPNFTPFQLLTPILKQQSVAIEDPFKIAGLPSNEQREDYFGNAYEQKIKGTNYPLSLEWWPF</sequence>
<evidence type="ECO:0000313" key="4">
    <source>
        <dbReference type="Proteomes" id="UP001275867"/>
    </source>
</evidence>